<dbReference type="AlphaFoldDB" id="A0A5J4X0E9"/>
<gene>
    <name evidence="2" type="ORF">EZS28_004398</name>
</gene>
<dbReference type="Gene3D" id="3.30.2230.10">
    <property type="entry name" value="DUSP-like"/>
    <property type="match status" value="1"/>
</dbReference>
<dbReference type="Proteomes" id="UP000324800">
    <property type="component" value="Unassembled WGS sequence"/>
</dbReference>
<dbReference type="SUPFAM" id="SSF143791">
    <property type="entry name" value="DUSP-like"/>
    <property type="match status" value="1"/>
</dbReference>
<protein>
    <recommendedName>
        <fullName evidence="1">DUSP domain-containing protein</fullName>
    </recommendedName>
</protein>
<comment type="caution">
    <text evidence="2">The sequence shown here is derived from an EMBL/GenBank/DDBJ whole genome shotgun (WGS) entry which is preliminary data.</text>
</comment>
<evidence type="ECO:0000259" key="1">
    <source>
        <dbReference type="PROSITE" id="PS51283"/>
    </source>
</evidence>
<proteinExistence type="predicted"/>
<organism evidence="2 3">
    <name type="scientific">Streblomastix strix</name>
    <dbReference type="NCBI Taxonomy" id="222440"/>
    <lineage>
        <taxon>Eukaryota</taxon>
        <taxon>Metamonada</taxon>
        <taxon>Preaxostyla</taxon>
        <taxon>Oxymonadida</taxon>
        <taxon>Streblomastigidae</taxon>
        <taxon>Streblomastix</taxon>
    </lineage>
</organism>
<evidence type="ECO:0000313" key="3">
    <source>
        <dbReference type="Proteomes" id="UP000324800"/>
    </source>
</evidence>
<name>A0A5J4X0E9_9EUKA</name>
<sequence>MTVPDEYNVIGGLIGLGEYILLETLLEMKFLPDAIRFIGVCQKTLQLKNHARFYQTIEALIISIQSKTQKALDRGVLSKFADGQSAFLVEANFLQDIFEGRLTQINNSQLFDQTSGKVIENIKISKDFGVVKHDVWQNLLECFGGGPVIEREVVAVGGITMMLDKNPLHLGVSLKGNEETSNLTQGNQFFVNISKYYSDQKILFTIISQLNIPDQQIFRIWTIGENPHPFMFTNFNEFKEAIGDQDSIQIELIPLNSSGLLPPFPFPWNVGEVKQAINQESGYSAQRTALHNQGYDINFYEDDKKMQYDPRAIQYLNDGAPQAGNDVFNVADIGDQIFHQQDQANYLSVEDQASVAQIQELTGVTNDVAQQAYLTNNKDIGAAINSIFDQ</sequence>
<dbReference type="GO" id="GO:0004843">
    <property type="term" value="F:cysteine-type deubiquitinase activity"/>
    <property type="evidence" value="ECO:0007669"/>
    <property type="project" value="InterPro"/>
</dbReference>
<dbReference type="InterPro" id="IPR035927">
    <property type="entry name" value="DUSP-like_sf"/>
</dbReference>
<dbReference type="PROSITE" id="PS51283">
    <property type="entry name" value="DUSP"/>
    <property type="match status" value="1"/>
</dbReference>
<feature type="domain" description="DUSP" evidence="1">
    <location>
        <begin position="60"/>
        <end position="154"/>
    </location>
</feature>
<evidence type="ECO:0000313" key="2">
    <source>
        <dbReference type="EMBL" id="KAA6400075.1"/>
    </source>
</evidence>
<reference evidence="2 3" key="1">
    <citation type="submission" date="2019-03" db="EMBL/GenBank/DDBJ databases">
        <title>Single cell metagenomics reveals metabolic interactions within the superorganism composed of flagellate Streblomastix strix and complex community of Bacteroidetes bacteria on its surface.</title>
        <authorList>
            <person name="Treitli S.C."/>
            <person name="Kolisko M."/>
            <person name="Husnik F."/>
            <person name="Keeling P."/>
            <person name="Hampl V."/>
        </authorList>
    </citation>
    <scope>NUCLEOTIDE SEQUENCE [LARGE SCALE GENOMIC DNA]</scope>
    <source>
        <strain evidence="2">ST1C</strain>
    </source>
</reference>
<dbReference type="EMBL" id="SNRW01000626">
    <property type="protein sequence ID" value="KAA6400075.1"/>
    <property type="molecule type" value="Genomic_DNA"/>
</dbReference>
<dbReference type="InterPro" id="IPR006615">
    <property type="entry name" value="Pept_C19_DUSP"/>
</dbReference>
<dbReference type="Pfam" id="PF06337">
    <property type="entry name" value="DUSP"/>
    <property type="match status" value="1"/>
</dbReference>
<accession>A0A5J4X0E9</accession>